<evidence type="ECO:0000313" key="3">
    <source>
        <dbReference type="EMBL" id="GAA3118762.1"/>
    </source>
</evidence>
<dbReference type="InterPro" id="IPR001387">
    <property type="entry name" value="Cro/C1-type_HTH"/>
</dbReference>
<keyword evidence="4" id="KW-1185">Reference proteome</keyword>
<feature type="domain" description="HTH cro/C1-type" evidence="2">
    <location>
        <begin position="85"/>
        <end position="108"/>
    </location>
</feature>
<protein>
    <recommendedName>
        <fullName evidence="2">HTH cro/C1-type domain-containing protein</fullName>
    </recommendedName>
</protein>
<dbReference type="RefSeq" id="WP_344855812.1">
    <property type="nucleotide sequence ID" value="NZ_BAAAUT010000004.1"/>
</dbReference>
<feature type="region of interest" description="Disordered" evidence="1">
    <location>
        <begin position="108"/>
        <end position="127"/>
    </location>
</feature>
<evidence type="ECO:0000256" key="1">
    <source>
        <dbReference type="SAM" id="MobiDB-lite"/>
    </source>
</evidence>
<evidence type="ECO:0000259" key="2">
    <source>
        <dbReference type="PROSITE" id="PS50943"/>
    </source>
</evidence>
<gene>
    <name evidence="3" type="ORF">GCM10010466_07080</name>
</gene>
<dbReference type="InterPro" id="IPR010982">
    <property type="entry name" value="Lambda_DNA-bd_dom_sf"/>
</dbReference>
<accession>A0ABP6MQ98</accession>
<dbReference type="PROSITE" id="PS50943">
    <property type="entry name" value="HTH_CROC1"/>
    <property type="match status" value="1"/>
</dbReference>
<organism evidence="3 4">
    <name type="scientific">Planomonospora alba</name>
    <dbReference type="NCBI Taxonomy" id="161354"/>
    <lineage>
        <taxon>Bacteria</taxon>
        <taxon>Bacillati</taxon>
        <taxon>Actinomycetota</taxon>
        <taxon>Actinomycetes</taxon>
        <taxon>Streptosporangiales</taxon>
        <taxon>Streptosporangiaceae</taxon>
        <taxon>Planomonospora</taxon>
    </lineage>
</organism>
<evidence type="ECO:0000313" key="4">
    <source>
        <dbReference type="Proteomes" id="UP001500320"/>
    </source>
</evidence>
<dbReference type="CDD" id="cd00093">
    <property type="entry name" value="HTH_XRE"/>
    <property type="match status" value="1"/>
</dbReference>
<name>A0ABP6MQ98_9ACTN</name>
<comment type="caution">
    <text evidence="3">The sequence shown here is derived from an EMBL/GenBank/DDBJ whole genome shotgun (WGS) entry which is preliminary data.</text>
</comment>
<dbReference type="Gene3D" id="1.10.260.40">
    <property type="entry name" value="lambda repressor-like DNA-binding domains"/>
    <property type="match status" value="1"/>
</dbReference>
<dbReference type="Proteomes" id="UP001500320">
    <property type="component" value="Unassembled WGS sequence"/>
</dbReference>
<dbReference type="EMBL" id="BAAAUT010000004">
    <property type="protein sequence ID" value="GAA3118762.1"/>
    <property type="molecule type" value="Genomic_DNA"/>
</dbReference>
<reference evidence="4" key="1">
    <citation type="journal article" date="2019" name="Int. J. Syst. Evol. Microbiol.">
        <title>The Global Catalogue of Microorganisms (GCM) 10K type strain sequencing project: providing services to taxonomists for standard genome sequencing and annotation.</title>
        <authorList>
            <consortium name="The Broad Institute Genomics Platform"/>
            <consortium name="The Broad Institute Genome Sequencing Center for Infectious Disease"/>
            <person name="Wu L."/>
            <person name="Ma J."/>
        </authorList>
    </citation>
    <scope>NUCLEOTIDE SEQUENCE [LARGE SCALE GENOMIC DNA]</scope>
    <source>
        <strain evidence="4">JCM 9373</strain>
    </source>
</reference>
<sequence>MSGKGYQTLLDCRRRGFLLRAHGFTVDQIAVVLSLDHEVSSLRLYRYAAGLTAAQVVAVFNDLDPSGTASLRESRLYDYELWPGGGRRPSARTLQRLARIYGTTSDRLLADETHTDRGRHDPAGLPA</sequence>
<proteinExistence type="predicted"/>